<dbReference type="Pfam" id="PF08238">
    <property type="entry name" value="Sel1"/>
    <property type="match status" value="11"/>
</dbReference>
<dbReference type="EMBL" id="GBHO01004831">
    <property type="protein sequence ID" value="JAG38773.1"/>
    <property type="molecule type" value="Transcribed_RNA"/>
</dbReference>
<dbReference type="SUPFAM" id="SSF81901">
    <property type="entry name" value="HCP-like"/>
    <property type="match status" value="4"/>
</dbReference>
<sequence length="708" mass="79195">MWSEFVGRSSCLLYMTLAVVMFNMIFLHAVVCQAEEKREDQEKSTGDKGTKPQEGSSEQVILRPLGVMANLRSHLQKTEHLLSNMLGDSPVMYSSRDKDDGAIEKIHDSVTNIQTRVESVDLQSHESESNLMYETALQVLNSQAKNKIPKAYELFEKASRLGHNSSRLKLAWGALLGDYKNDLEEATKTFVELADSGEPEAHMALGFLYSVGITVKPNQARALVHYMLSAIGGNIWAQTVLGYRYKSGITVASNCEKSLQFYEMAAKGVAKDISLFGGNLVHRIRLIDLEEAGGHNPYWLESDVLQYYEYLAAKGDLNAQVSLGQLYYLGLRGCPKDVGKAAHYFEMAAKKKNAVAMGYLGKIYLEDKESVKANNSPAFKLFKEAAEKNDPIGFSGLGLMYLEGRGVDVDLTKAKSYFVKAADLGWVEGQLQLGVMYMKGLGVTKDYRTAFKYFHLAAQHGNILAYYHLAQMHAAGFGILRSCPTAVELYKSVAERGKWNEYLLSGSSKYQSGRHFQAFVVYALLAELGYEVAQSNAAFILEKGLSGLKNMTEEEMYFRAFNYWRRAAQQGYSQAHVKLGDYYYYGHGVALDYEAAANQYRLASNQIGNPQALFNIGYMHEHGLGMPRDLSLAKRFYDLAAAVSPDALVPVYIALVKLAFIVALDSFFTQTPSLYTSLLEKWYSAPWDIYALVILFFALYLLVCRRFV</sequence>
<reference evidence="5" key="3">
    <citation type="submission" date="2014-09" db="EMBL/GenBank/DDBJ databases">
        <authorList>
            <person name="Magalhaes I.L.F."/>
            <person name="Oliveira U."/>
            <person name="Santos F.R."/>
            <person name="Vidigal T.H.D.A."/>
            <person name="Brescovit A.D."/>
            <person name="Santos A.J."/>
        </authorList>
    </citation>
    <scope>NUCLEOTIDE SEQUENCE</scope>
</reference>
<feature type="compositionally biased region" description="Basic and acidic residues" evidence="2">
    <location>
        <begin position="37"/>
        <end position="51"/>
    </location>
</feature>
<reference evidence="4" key="1">
    <citation type="journal article" date="2014" name="PLoS ONE">
        <title>Transcriptome-Based Identification of ABC Transporters in the Western Tarnished Plant Bug Lygus hesperus.</title>
        <authorList>
            <person name="Hull J.J."/>
            <person name="Chaney K."/>
            <person name="Geib S.M."/>
            <person name="Fabrick J.A."/>
            <person name="Brent C.S."/>
            <person name="Walsh D."/>
            <person name="Lavine L.C."/>
        </authorList>
    </citation>
    <scope>NUCLEOTIDE SEQUENCE</scope>
</reference>
<evidence type="ECO:0008006" key="6">
    <source>
        <dbReference type="Google" id="ProtNLM"/>
    </source>
</evidence>
<dbReference type="InterPro" id="IPR050767">
    <property type="entry name" value="Sel1_AlgK"/>
</dbReference>
<feature type="transmembrane region" description="Helical" evidence="3">
    <location>
        <begin position="684"/>
        <end position="703"/>
    </location>
</feature>
<feature type="region of interest" description="Disordered" evidence="2">
    <location>
        <begin position="37"/>
        <end position="59"/>
    </location>
</feature>
<dbReference type="InterPro" id="IPR006597">
    <property type="entry name" value="Sel1-like"/>
</dbReference>
<dbReference type="GO" id="GO:0005789">
    <property type="term" value="C:endoplasmic reticulum membrane"/>
    <property type="evidence" value="ECO:0007669"/>
    <property type="project" value="TreeGrafter"/>
</dbReference>
<feature type="transmembrane region" description="Helical" evidence="3">
    <location>
        <begin position="636"/>
        <end position="664"/>
    </location>
</feature>
<protein>
    <recommendedName>
        <fullName evidence="6">Protein sel-1 1</fullName>
    </recommendedName>
</protein>
<dbReference type="AlphaFoldDB" id="A0A0A9Z5Z6"/>
<evidence type="ECO:0000256" key="2">
    <source>
        <dbReference type="SAM" id="MobiDB-lite"/>
    </source>
</evidence>
<reference evidence="4" key="2">
    <citation type="submission" date="2014-07" db="EMBL/GenBank/DDBJ databases">
        <authorList>
            <person name="Hull J."/>
        </authorList>
    </citation>
    <scope>NUCLEOTIDE SEQUENCE</scope>
</reference>
<keyword evidence="3" id="KW-1133">Transmembrane helix</keyword>
<evidence type="ECO:0000313" key="5">
    <source>
        <dbReference type="EMBL" id="JAG49689.1"/>
    </source>
</evidence>
<dbReference type="EMBL" id="GBRD01016137">
    <property type="protein sequence ID" value="JAG49689.1"/>
    <property type="molecule type" value="Transcribed_RNA"/>
</dbReference>
<accession>A0A0A9Z5Z6</accession>
<dbReference type="SMART" id="SM00671">
    <property type="entry name" value="SEL1"/>
    <property type="match status" value="11"/>
</dbReference>
<proteinExistence type="inferred from homology"/>
<dbReference type="Gene3D" id="1.25.40.10">
    <property type="entry name" value="Tetratricopeptide repeat domain"/>
    <property type="match status" value="4"/>
</dbReference>
<evidence type="ECO:0000256" key="3">
    <source>
        <dbReference type="SAM" id="Phobius"/>
    </source>
</evidence>
<gene>
    <name evidence="4" type="ORF">CM83_99531</name>
</gene>
<dbReference type="InterPro" id="IPR011990">
    <property type="entry name" value="TPR-like_helical_dom_sf"/>
</dbReference>
<keyword evidence="3" id="KW-0472">Membrane</keyword>
<comment type="similarity">
    <text evidence="1">Belongs to the sel-1 family.</text>
</comment>
<dbReference type="PANTHER" id="PTHR11102:SF147">
    <property type="entry name" value="SEL1L ADAPTOR SUBUNIT OF ERAD E3 UBIQUITIN LIGASE"/>
    <property type="match status" value="1"/>
</dbReference>
<name>A0A0A9Z5Z6_LYGHE</name>
<dbReference type="GO" id="GO:0036503">
    <property type="term" value="P:ERAD pathway"/>
    <property type="evidence" value="ECO:0007669"/>
    <property type="project" value="TreeGrafter"/>
</dbReference>
<evidence type="ECO:0000256" key="1">
    <source>
        <dbReference type="ARBA" id="ARBA00038101"/>
    </source>
</evidence>
<feature type="transmembrane region" description="Helical" evidence="3">
    <location>
        <begin position="12"/>
        <end position="31"/>
    </location>
</feature>
<organism evidence="4">
    <name type="scientific">Lygus hesperus</name>
    <name type="common">Western plant bug</name>
    <dbReference type="NCBI Taxonomy" id="30085"/>
    <lineage>
        <taxon>Eukaryota</taxon>
        <taxon>Metazoa</taxon>
        <taxon>Ecdysozoa</taxon>
        <taxon>Arthropoda</taxon>
        <taxon>Hexapoda</taxon>
        <taxon>Insecta</taxon>
        <taxon>Pterygota</taxon>
        <taxon>Neoptera</taxon>
        <taxon>Paraneoptera</taxon>
        <taxon>Hemiptera</taxon>
        <taxon>Heteroptera</taxon>
        <taxon>Panheteroptera</taxon>
        <taxon>Cimicomorpha</taxon>
        <taxon>Miridae</taxon>
        <taxon>Mirini</taxon>
        <taxon>Lygus</taxon>
    </lineage>
</organism>
<dbReference type="PANTHER" id="PTHR11102">
    <property type="entry name" value="SEL-1-LIKE PROTEIN"/>
    <property type="match status" value="1"/>
</dbReference>
<evidence type="ECO:0000313" key="4">
    <source>
        <dbReference type="EMBL" id="JAG38773.1"/>
    </source>
</evidence>
<keyword evidence="3" id="KW-0812">Transmembrane</keyword>